<keyword evidence="3" id="KW-1185">Reference proteome</keyword>
<organism evidence="2 3">
    <name type="scientific">Christiangramia aestuarii</name>
    <dbReference type="NCBI Taxonomy" id="1028746"/>
    <lineage>
        <taxon>Bacteria</taxon>
        <taxon>Pseudomonadati</taxon>
        <taxon>Bacteroidota</taxon>
        <taxon>Flavobacteriia</taxon>
        <taxon>Flavobacteriales</taxon>
        <taxon>Flavobacteriaceae</taxon>
        <taxon>Christiangramia</taxon>
    </lineage>
</organism>
<gene>
    <name evidence="2" type="ORF">FLP08_05120</name>
</gene>
<dbReference type="RefSeq" id="WP_156274718.1">
    <property type="nucleotide sequence ID" value="NZ_BAABGI010000001.1"/>
</dbReference>
<comment type="caution">
    <text evidence="2">The sequence shown here is derived from an EMBL/GenBank/DDBJ whole genome shotgun (WGS) entry which is preliminary data.</text>
</comment>
<dbReference type="InterPro" id="IPR016883">
    <property type="entry name" value="UCP028431"/>
</dbReference>
<evidence type="ECO:0000313" key="3">
    <source>
        <dbReference type="Proteomes" id="UP000460416"/>
    </source>
</evidence>
<proteinExistence type="predicted"/>
<evidence type="ECO:0000313" key="2">
    <source>
        <dbReference type="EMBL" id="MUP41943.1"/>
    </source>
</evidence>
<evidence type="ECO:0000259" key="1">
    <source>
        <dbReference type="Pfam" id="PF10091"/>
    </source>
</evidence>
<dbReference type="OrthoDB" id="5937621at2"/>
<dbReference type="EMBL" id="VJVW01000002">
    <property type="protein sequence ID" value="MUP41943.1"/>
    <property type="molecule type" value="Genomic_DNA"/>
</dbReference>
<protein>
    <submittedName>
        <fullName evidence="2">Beta-glucosidase</fullName>
    </submittedName>
</protein>
<name>A0A7K1LMI1_9FLAO</name>
<dbReference type="PROSITE" id="PS51257">
    <property type="entry name" value="PROKAR_LIPOPROTEIN"/>
    <property type="match status" value="1"/>
</dbReference>
<feature type="domain" description="Glycoamylase-like" evidence="1">
    <location>
        <begin position="216"/>
        <end position="440"/>
    </location>
</feature>
<dbReference type="AlphaFoldDB" id="A0A7K1LMI1"/>
<dbReference type="Proteomes" id="UP000460416">
    <property type="component" value="Unassembled WGS sequence"/>
</dbReference>
<dbReference type="Pfam" id="PF10091">
    <property type="entry name" value="Glycoamylase"/>
    <property type="match status" value="1"/>
</dbReference>
<dbReference type="InterPro" id="IPR019282">
    <property type="entry name" value="Glycoamylase-like_cons_dom"/>
</dbReference>
<reference evidence="2 3" key="1">
    <citation type="submission" date="2019-07" db="EMBL/GenBank/DDBJ databases">
        <title>Gramella aestuarii sp. nov., isolated from a tidal flat, and emended description of Gramella echinicola.</title>
        <authorList>
            <person name="Liu L."/>
        </authorList>
    </citation>
    <scope>NUCLEOTIDE SEQUENCE [LARGE SCALE GENOMIC DNA]</scope>
    <source>
        <strain evidence="2 3">BS12</strain>
    </source>
</reference>
<dbReference type="Gene3D" id="1.50.10.140">
    <property type="match status" value="1"/>
</dbReference>
<sequence length="457" mass="52126">MRIFKFFAFIGVFLTLSSCGGKKKQLEQHEKPTKQEISDEQLMDTVQKQTFKYFWDYSEPNSGMAPARFHPDGNYPKDDKHIVTTGGSGMGLMVLVVGMERGFISREQGLERLEKIADFLSSAERYHGAWAHWINGKTGETKFFGPKDNGGDIVETSYLAQGFITVREYLKNGTEKEKAVAQKYNELWNEIEWDWYTNNENGIIWHWSPDFGFEKNFKIGGYNECLITYIMAASSNNHSISPEVYHQGWARSGNIVTDNAPYGMPLLLKHNTPGDKGGPLFWAHYSYLGLNPKGLTDKYADYWKVNVNHTKVNYEYCQENPENFGAYGPSSWGITASYTKREGREISYSAHAPDNDRGVVSPTAAISSIPYTPEKSLRAMRYFFTDLNELLWGPAGFYDAFSLEDSEKWVTPRYLSIDQAPQVIMIENYRTGLLWDLFMGAPEVQNGLNKLGFSYEK</sequence>
<dbReference type="PIRSF" id="PIRSF028431">
    <property type="entry name" value="UCP028431"/>
    <property type="match status" value="1"/>
</dbReference>
<accession>A0A7K1LMI1</accession>